<feature type="compositionally biased region" description="Basic and acidic residues" evidence="1">
    <location>
        <begin position="339"/>
        <end position="351"/>
    </location>
</feature>
<dbReference type="EMBL" id="KN881996">
    <property type="protein sequence ID" value="KIY47226.1"/>
    <property type="molecule type" value="Genomic_DNA"/>
</dbReference>
<evidence type="ECO:0000313" key="4">
    <source>
        <dbReference type="EMBL" id="KIY49016.1"/>
    </source>
</evidence>
<evidence type="ECO:0000313" key="5">
    <source>
        <dbReference type="Proteomes" id="UP000054144"/>
    </source>
</evidence>
<dbReference type="EMBL" id="KN881746">
    <property type="protein sequence ID" value="KIY49016.1"/>
    <property type="molecule type" value="Genomic_DNA"/>
</dbReference>
<feature type="compositionally biased region" description="Low complexity" evidence="1">
    <location>
        <begin position="247"/>
        <end position="265"/>
    </location>
</feature>
<feature type="region of interest" description="Disordered" evidence="1">
    <location>
        <begin position="247"/>
        <end position="267"/>
    </location>
</feature>
<protein>
    <recommendedName>
        <fullName evidence="2">F-box domain-containing protein</fullName>
    </recommendedName>
</protein>
<dbReference type="SUPFAM" id="SSF81383">
    <property type="entry name" value="F-box domain"/>
    <property type="match status" value="1"/>
</dbReference>
<evidence type="ECO:0000259" key="2">
    <source>
        <dbReference type="PROSITE" id="PS50181"/>
    </source>
</evidence>
<organism evidence="3 5">
    <name type="scientific">Fistulina hepatica ATCC 64428</name>
    <dbReference type="NCBI Taxonomy" id="1128425"/>
    <lineage>
        <taxon>Eukaryota</taxon>
        <taxon>Fungi</taxon>
        <taxon>Dikarya</taxon>
        <taxon>Basidiomycota</taxon>
        <taxon>Agaricomycotina</taxon>
        <taxon>Agaricomycetes</taxon>
        <taxon>Agaricomycetidae</taxon>
        <taxon>Agaricales</taxon>
        <taxon>Fistulinaceae</taxon>
        <taxon>Fistulina</taxon>
    </lineage>
</organism>
<gene>
    <name evidence="4" type="ORF">FISHEDRAFT_73057</name>
    <name evidence="3" type="ORF">FISHEDRAFT_74884</name>
</gene>
<name>A0A0D7ABA5_9AGAR</name>
<dbReference type="Proteomes" id="UP000054144">
    <property type="component" value="Unassembled WGS sequence"/>
</dbReference>
<keyword evidence="5" id="KW-1185">Reference proteome</keyword>
<evidence type="ECO:0000256" key="1">
    <source>
        <dbReference type="SAM" id="MobiDB-lite"/>
    </source>
</evidence>
<feature type="region of interest" description="Disordered" evidence="1">
    <location>
        <begin position="615"/>
        <end position="639"/>
    </location>
</feature>
<dbReference type="OrthoDB" id="3226064at2759"/>
<feature type="region of interest" description="Disordered" evidence="1">
    <location>
        <begin position="328"/>
        <end position="370"/>
    </location>
</feature>
<feature type="compositionally biased region" description="Polar residues" evidence="1">
    <location>
        <begin position="628"/>
        <end position="637"/>
    </location>
</feature>
<proteinExistence type="predicted"/>
<reference evidence="3 5" key="1">
    <citation type="journal article" date="2015" name="Fungal Genet. Biol.">
        <title>Evolution of novel wood decay mechanisms in Agaricales revealed by the genome sequences of Fistulina hepatica and Cylindrobasidium torrendii.</title>
        <authorList>
            <person name="Floudas D."/>
            <person name="Held B.W."/>
            <person name="Riley R."/>
            <person name="Nagy L.G."/>
            <person name="Koehler G."/>
            <person name="Ransdell A.S."/>
            <person name="Younus H."/>
            <person name="Chow J."/>
            <person name="Chiniquy J."/>
            <person name="Lipzen A."/>
            <person name="Tritt A."/>
            <person name="Sun H."/>
            <person name="Haridas S."/>
            <person name="LaButti K."/>
            <person name="Ohm R.A."/>
            <person name="Kues U."/>
            <person name="Blanchette R.A."/>
            <person name="Grigoriev I.V."/>
            <person name="Minto R.E."/>
            <person name="Hibbett D.S."/>
        </authorList>
    </citation>
    <scope>NUCLEOTIDE SEQUENCE [LARGE SCALE GENOMIC DNA]</scope>
    <source>
        <strain evidence="3 5">ATCC 64428</strain>
    </source>
</reference>
<dbReference type="InterPro" id="IPR036047">
    <property type="entry name" value="F-box-like_dom_sf"/>
</dbReference>
<dbReference type="InterPro" id="IPR001810">
    <property type="entry name" value="F-box_dom"/>
</dbReference>
<evidence type="ECO:0000313" key="3">
    <source>
        <dbReference type="EMBL" id="KIY47226.1"/>
    </source>
</evidence>
<accession>A0A0D7ABA5</accession>
<feature type="domain" description="F-box" evidence="2">
    <location>
        <begin position="15"/>
        <end position="68"/>
    </location>
</feature>
<dbReference type="PROSITE" id="PS50181">
    <property type="entry name" value="FBOX"/>
    <property type="match status" value="1"/>
</dbReference>
<dbReference type="AlphaFoldDB" id="A0A0D7ABA5"/>
<sequence>MADRDLTLSSLPPSSPTFLSLPEEILEEVIVSISQGGSASSISVISQVCRSLRQFVYLSPDGHLWRRVFLATFDDPRVAPILRDSFCEDGGPSSIHHLAHFLSTYPHLPVFQWRTEYQRRIASANSFKRAAHASAHESSTMRKRLIPEIMPAVLSVLTTSLPCMIEDCPEPQSGITSVPIFPPLLRVSSKSLNAAWISSIFEHGYLPQHVDILTHQAMRPNHDDVLVTLCRVLFLYGFIPSTHLHPSSKAALSSSSSTESSRPASWVRRNTRLQRQYLDATDPLLLGPWDVFVQRSGMRLWARRMVYDMSYISSRRLWGPFLPITQDSKGVRPCSRSGSHSDDSDNSHEDNGTEDEEVGDSEAAGPSSDATLSSSLRVFVDEGGGLQFEFVPTNEDGDSDGSDDDDDDFVPLFHTHEFRLPDAKFPHTHLGPAIFPTDPILVRPDYVFLSAARILVIENLREKINAFRHEIDEPETAAAEASVVEMFIQGATNVDGGSAGLLATLDALQNFDLTRMGGVPGFWRTFDARREELQRRHAGDGGQASHDNMELSSDEVDGWDWAGVTGTWRRTVCWLDYSDLRRVQNNGLSFSHVQETMRMFAMNLRVTGYSPPLTRPTAAASQFHGHQRSSSHPSESGSDMLDRFDPDALVWQLPIIHVEGESRGSDVDLNLQRKLKGTVRMIADGVVRWSMYTTHPENDDAEWLTEGVQIGEVGSAAGFIGLWTAADHESGDPIGPFWAWKVSE</sequence>